<evidence type="ECO:0000256" key="2">
    <source>
        <dbReference type="ARBA" id="ARBA00022676"/>
    </source>
</evidence>
<dbReference type="NCBIfam" id="TIGR00449">
    <property type="entry name" value="tgt_general"/>
    <property type="match status" value="1"/>
</dbReference>
<feature type="binding site" evidence="7">
    <location>
        <begin position="93"/>
        <end position="97"/>
    </location>
    <ligand>
        <name>substrate</name>
    </ligand>
</feature>
<evidence type="ECO:0000256" key="6">
    <source>
        <dbReference type="ARBA" id="ARBA00050112"/>
    </source>
</evidence>
<protein>
    <recommendedName>
        <fullName evidence="7">Queuine tRNA-ribosyltransferase</fullName>
        <ecNumber evidence="7">2.4.2.29</ecNumber>
    </recommendedName>
    <alternativeName>
        <fullName evidence="7">Guanine insertion enzyme</fullName>
    </alternativeName>
    <alternativeName>
        <fullName evidence="7">tRNA-guanine transglycosylase</fullName>
    </alternativeName>
</protein>
<feature type="region of interest" description="RNA binding; important for wobble base 34 recognition" evidence="7">
    <location>
        <begin position="276"/>
        <end position="280"/>
    </location>
</feature>
<feature type="domain" description="tRNA-guanine(15) transglycosylase-like" evidence="8">
    <location>
        <begin position="15"/>
        <end position="373"/>
    </location>
</feature>
<comment type="cofactor">
    <cofactor evidence="7">
        <name>Zn(2+)</name>
        <dbReference type="ChEBI" id="CHEBI:29105"/>
    </cofactor>
    <text evidence="7">Binds 1 zinc ion per subunit.</text>
</comment>
<organism evidence="9 10">
    <name type="scientific">Parasphingopyxis lamellibrachiae</name>
    <dbReference type="NCBI Taxonomy" id="680125"/>
    <lineage>
        <taxon>Bacteria</taxon>
        <taxon>Pseudomonadati</taxon>
        <taxon>Pseudomonadota</taxon>
        <taxon>Alphaproteobacteria</taxon>
        <taxon>Sphingomonadales</taxon>
        <taxon>Sphingomonadaceae</taxon>
        <taxon>Parasphingopyxis</taxon>
    </lineage>
</organism>
<feature type="binding site" evidence="7">
    <location>
        <position position="340"/>
    </location>
    <ligand>
        <name>Zn(2+)</name>
        <dbReference type="ChEBI" id="CHEBI:29105"/>
    </ligand>
</feature>
<keyword evidence="5 7" id="KW-0671">Queuosine biosynthesis</keyword>
<dbReference type="GO" id="GO:0046872">
    <property type="term" value="F:metal ion binding"/>
    <property type="evidence" value="ECO:0007669"/>
    <property type="project" value="UniProtKB-KW"/>
</dbReference>
<evidence type="ECO:0000256" key="7">
    <source>
        <dbReference type="HAMAP-Rule" id="MF_00168"/>
    </source>
</evidence>
<gene>
    <name evidence="7" type="primary">tgt</name>
    <name evidence="9" type="ORF">DFR46_0998</name>
</gene>
<keyword evidence="7" id="KW-0862">Zinc</keyword>
<dbReference type="EMBL" id="QRDP01000004">
    <property type="protein sequence ID" value="RED15988.1"/>
    <property type="molecule type" value="Genomic_DNA"/>
</dbReference>
<evidence type="ECO:0000256" key="4">
    <source>
        <dbReference type="ARBA" id="ARBA00022694"/>
    </source>
</evidence>
<dbReference type="OrthoDB" id="9805417at2"/>
<dbReference type="GO" id="GO:0005829">
    <property type="term" value="C:cytosol"/>
    <property type="evidence" value="ECO:0007669"/>
    <property type="project" value="TreeGrafter"/>
</dbReference>
<evidence type="ECO:0000256" key="3">
    <source>
        <dbReference type="ARBA" id="ARBA00022679"/>
    </source>
</evidence>
<comment type="subunit">
    <text evidence="7">Homodimer. Within each dimer, one monomer is responsible for RNA recognition and catalysis, while the other monomer binds to the replacement base PreQ1.</text>
</comment>
<evidence type="ECO:0000256" key="1">
    <source>
        <dbReference type="ARBA" id="ARBA00004691"/>
    </source>
</evidence>
<keyword evidence="10" id="KW-1185">Reference proteome</keyword>
<keyword evidence="2 7" id="KW-0328">Glycosyltransferase</keyword>
<feature type="binding site" evidence="7">
    <location>
        <position position="311"/>
    </location>
    <ligand>
        <name>Zn(2+)</name>
        <dbReference type="ChEBI" id="CHEBI:29105"/>
    </ligand>
</feature>
<feature type="binding site" evidence="7">
    <location>
        <position position="309"/>
    </location>
    <ligand>
        <name>Zn(2+)</name>
        <dbReference type="ChEBI" id="CHEBI:29105"/>
    </ligand>
</feature>
<dbReference type="UniPathway" id="UPA00392"/>
<evidence type="ECO:0000313" key="10">
    <source>
        <dbReference type="Proteomes" id="UP000256310"/>
    </source>
</evidence>
<dbReference type="InterPro" id="IPR004803">
    <property type="entry name" value="TGT"/>
</dbReference>
<comment type="function">
    <text evidence="7">Catalyzes the base-exchange of a guanine (G) residue with the queuine precursor 7-aminomethyl-7-deazaguanine (PreQ1) at position 34 (anticodon wobble position) in tRNAs with GU(N) anticodons (tRNA-Asp, -Asn, -His and -Tyr). Catalysis occurs through a double-displacement mechanism. The nucleophile active site attacks the C1' of nucleotide 34 to detach the guanine base from the RNA, forming a covalent enzyme-RNA intermediate. The proton acceptor active site deprotonates the incoming PreQ1, allowing a nucleophilic attack on the C1' of the ribose to form the product. After dissociation, two additional enzymatic reactions on the tRNA convert PreQ1 to queuine (Q), resulting in the hypermodified nucleoside queuosine (7-(((4,5-cis-dihydroxy-2-cyclopenten-1-yl)amino)methyl)-7-deazaguanosine).</text>
</comment>
<evidence type="ECO:0000256" key="5">
    <source>
        <dbReference type="ARBA" id="ARBA00022785"/>
    </source>
</evidence>
<dbReference type="FunFam" id="3.20.20.105:FF:000001">
    <property type="entry name" value="Queuine tRNA-ribosyltransferase"/>
    <property type="match status" value="1"/>
</dbReference>
<evidence type="ECO:0000313" key="9">
    <source>
        <dbReference type="EMBL" id="RED15988.1"/>
    </source>
</evidence>
<evidence type="ECO:0000259" key="8">
    <source>
        <dbReference type="Pfam" id="PF01702"/>
    </source>
</evidence>
<dbReference type="InterPro" id="IPR050076">
    <property type="entry name" value="ArchSynthase1/Queuine_TRR"/>
</dbReference>
<dbReference type="SUPFAM" id="SSF51713">
    <property type="entry name" value="tRNA-guanine transglycosylase"/>
    <property type="match status" value="1"/>
</dbReference>
<dbReference type="InterPro" id="IPR036511">
    <property type="entry name" value="TGT-like_sf"/>
</dbReference>
<dbReference type="AlphaFoldDB" id="A0A3D9FE98"/>
<dbReference type="EC" id="2.4.2.29" evidence="7"/>
<keyword evidence="3 7" id="KW-0808">Transferase</keyword>
<feature type="active site" description="Nucleophile" evidence="7">
    <location>
        <position position="271"/>
    </location>
</feature>
<feature type="binding site" evidence="7">
    <location>
        <position position="147"/>
    </location>
    <ligand>
        <name>substrate</name>
    </ligand>
</feature>
<dbReference type="Gene3D" id="3.20.20.105">
    <property type="entry name" value="Queuine tRNA-ribosyltransferase-like"/>
    <property type="match status" value="1"/>
</dbReference>
<comment type="catalytic activity">
    <reaction evidence="6 7">
        <text>7-aminomethyl-7-carbaguanine + guanosine(34) in tRNA = 7-aminomethyl-7-carbaguanosine(34) in tRNA + guanine</text>
        <dbReference type="Rhea" id="RHEA:24104"/>
        <dbReference type="Rhea" id="RHEA-COMP:10341"/>
        <dbReference type="Rhea" id="RHEA-COMP:10342"/>
        <dbReference type="ChEBI" id="CHEBI:16235"/>
        <dbReference type="ChEBI" id="CHEBI:58703"/>
        <dbReference type="ChEBI" id="CHEBI:74269"/>
        <dbReference type="ChEBI" id="CHEBI:82833"/>
        <dbReference type="EC" id="2.4.2.29"/>
    </reaction>
</comment>
<dbReference type="GO" id="GO:0008616">
    <property type="term" value="P:tRNA queuosine(34) biosynthetic process"/>
    <property type="evidence" value="ECO:0007669"/>
    <property type="project" value="UniProtKB-UniRule"/>
</dbReference>
<keyword evidence="4 7" id="KW-0819">tRNA processing</keyword>
<dbReference type="Proteomes" id="UP000256310">
    <property type="component" value="Unassembled WGS sequence"/>
</dbReference>
<comment type="caution">
    <text evidence="9">The sequence shown here is derived from an EMBL/GenBank/DDBJ whole genome shotgun (WGS) entry which is preliminary data.</text>
</comment>
<feature type="binding site" evidence="7">
    <location>
        <position position="221"/>
    </location>
    <ligand>
        <name>substrate</name>
    </ligand>
</feature>
<feature type="active site" description="Proton acceptor" evidence="7">
    <location>
        <position position="93"/>
    </location>
</feature>
<dbReference type="Pfam" id="PF01702">
    <property type="entry name" value="TGT"/>
    <property type="match status" value="1"/>
</dbReference>
<accession>A0A3D9FE98</accession>
<dbReference type="HAMAP" id="MF_00168">
    <property type="entry name" value="Q_tRNA_Tgt"/>
    <property type="match status" value="1"/>
</dbReference>
<reference evidence="9 10" key="1">
    <citation type="submission" date="2018-07" db="EMBL/GenBank/DDBJ databases">
        <title>Genomic Encyclopedia of Type Strains, Phase IV (KMG-IV): sequencing the most valuable type-strain genomes for metagenomic binning, comparative biology and taxonomic classification.</title>
        <authorList>
            <person name="Goeker M."/>
        </authorList>
    </citation>
    <scope>NUCLEOTIDE SEQUENCE [LARGE SCALE GENOMIC DNA]</scope>
    <source>
        <strain evidence="9 10">DSM 26725</strain>
    </source>
</reference>
<dbReference type="NCBIfam" id="TIGR00430">
    <property type="entry name" value="Q_tRNA_tgt"/>
    <property type="match status" value="1"/>
</dbReference>
<feature type="binding site" evidence="7">
    <location>
        <position position="314"/>
    </location>
    <ligand>
        <name>Zn(2+)</name>
        <dbReference type="ChEBI" id="CHEBI:29105"/>
    </ligand>
</feature>
<name>A0A3D9FE98_9SPHN</name>
<dbReference type="InterPro" id="IPR002616">
    <property type="entry name" value="tRNA_ribo_trans-like"/>
</dbReference>
<comment type="similarity">
    <text evidence="7">Belongs to the queuine tRNA-ribosyltransferase family.</text>
</comment>
<feature type="region of interest" description="RNA binding" evidence="7">
    <location>
        <begin position="252"/>
        <end position="258"/>
    </location>
</feature>
<dbReference type="GO" id="GO:0008479">
    <property type="term" value="F:tRNA-guanosine(34) queuine transglycosylase activity"/>
    <property type="evidence" value="ECO:0007669"/>
    <property type="project" value="UniProtKB-UniRule"/>
</dbReference>
<proteinExistence type="inferred from homology"/>
<sequence>MSDRFSFSIAATDGAARTGTIAMQRGEIRTPAFMPVGTAATVKAMKPADVRATGADIILGNTYHLMLRPGAERVAKLGGLHDFMGWDRPILTDSGGFQVMSLSELAKMSEEGVSFKSHLDGSKHMLTPERSMEIQRLLGSDIVMAFDECTPFPATRDQAAASMDRSMRWAKRSREGFDAGGEHASRAALFGIQQGSMDETLRQRSSDALREIGFDGYAVGGLAVGEGQEEMFRVLDFAVPMLPDEAPHYLMGVGKPDDLVGAVARGIDMFDCVLPTRSGRTGQAFTADGPINIKNARFGEDTGPLDPECGCPVCGQWSRAYLHHLIRSGEILGAMLMTEHNLFFYQSLMAGMRDAIATGTFAAFAADFSTRYRKPRTEG</sequence>
<keyword evidence="7" id="KW-0479">Metal-binding</keyword>
<dbReference type="PANTHER" id="PTHR46499:SF1">
    <property type="entry name" value="QUEUINE TRNA-RIBOSYLTRANSFERASE"/>
    <property type="match status" value="1"/>
</dbReference>
<dbReference type="PANTHER" id="PTHR46499">
    <property type="entry name" value="QUEUINE TRNA-RIBOSYLTRANSFERASE"/>
    <property type="match status" value="1"/>
</dbReference>
<feature type="binding site" evidence="7">
    <location>
        <position position="194"/>
    </location>
    <ligand>
        <name>substrate</name>
    </ligand>
</feature>
<dbReference type="RefSeq" id="WP_116235442.1">
    <property type="nucleotide sequence ID" value="NZ_QRDP01000004.1"/>
</dbReference>
<comment type="pathway">
    <text evidence="1 7">tRNA modification; tRNA-queuosine biosynthesis.</text>
</comment>